<dbReference type="PROSITE" id="PS50977">
    <property type="entry name" value="HTH_TETR_2"/>
    <property type="match status" value="1"/>
</dbReference>
<comment type="caution">
    <text evidence="5">The sequence shown here is derived from an EMBL/GenBank/DDBJ whole genome shotgun (WGS) entry which is preliminary data.</text>
</comment>
<evidence type="ECO:0000256" key="1">
    <source>
        <dbReference type="ARBA" id="ARBA00023125"/>
    </source>
</evidence>
<keyword evidence="1 2" id="KW-0238">DNA-binding</keyword>
<dbReference type="Gene3D" id="1.10.357.10">
    <property type="entry name" value="Tetracycline Repressor, domain 2"/>
    <property type="match status" value="1"/>
</dbReference>
<dbReference type="InterPro" id="IPR036271">
    <property type="entry name" value="Tet_transcr_reg_TetR-rel_C_sf"/>
</dbReference>
<gene>
    <name evidence="5" type="ORF">GCM10022256_29080</name>
</gene>
<dbReference type="Proteomes" id="UP001501594">
    <property type="component" value="Unassembled WGS sequence"/>
</dbReference>
<protein>
    <recommendedName>
        <fullName evidence="4">HTH tetR-type domain-containing protein</fullName>
    </recommendedName>
</protein>
<dbReference type="Pfam" id="PF00440">
    <property type="entry name" value="TetR_N"/>
    <property type="match status" value="1"/>
</dbReference>
<reference evidence="6" key="1">
    <citation type="journal article" date="2019" name="Int. J. Syst. Evol. Microbiol.">
        <title>The Global Catalogue of Microorganisms (GCM) 10K type strain sequencing project: providing services to taxonomists for standard genome sequencing and annotation.</title>
        <authorList>
            <consortium name="The Broad Institute Genomics Platform"/>
            <consortium name="The Broad Institute Genome Sequencing Center for Infectious Disease"/>
            <person name="Wu L."/>
            <person name="Ma J."/>
        </authorList>
    </citation>
    <scope>NUCLEOTIDE SEQUENCE [LARGE SCALE GENOMIC DNA]</scope>
    <source>
        <strain evidence="6">JCM 17442</strain>
    </source>
</reference>
<evidence type="ECO:0000259" key="4">
    <source>
        <dbReference type="PROSITE" id="PS50977"/>
    </source>
</evidence>
<feature type="compositionally biased region" description="Low complexity" evidence="3">
    <location>
        <begin position="1"/>
        <end position="10"/>
    </location>
</feature>
<evidence type="ECO:0000256" key="3">
    <source>
        <dbReference type="SAM" id="MobiDB-lite"/>
    </source>
</evidence>
<name>A0ABP8E5G2_9MICO</name>
<evidence type="ECO:0000313" key="5">
    <source>
        <dbReference type="EMBL" id="GAA4267296.1"/>
    </source>
</evidence>
<dbReference type="InterPro" id="IPR050109">
    <property type="entry name" value="HTH-type_TetR-like_transc_reg"/>
</dbReference>
<proteinExistence type="predicted"/>
<dbReference type="PANTHER" id="PTHR30055:SF209">
    <property type="entry name" value="POSSIBLE TRANSCRIPTIONAL REGULATORY PROTEIN (PROBABLY TETR-FAMILY)"/>
    <property type="match status" value="1"/>
</dbReference>
<dbReference type="InterPro" id="IPR009057">
    <property type="entry name" value="Homeodomain-like_sf"/>
</dbReference>
<sequence>MTQQPTTVRRAAPRTRAPRRDAAENREALILAAATLLNRDPSASLEAIAAEAGLSRRAIYGHFATRDALLRELAVHGAARINAAMLGESSRSDAQDPALQLAQTGARIWREVDHIRVLALLTVRGPQVQLVGDALKPFRDHVHDIVARGVATGAFRSDIPVPTLSRLVESAAISVLDEAVRHDLPSAEGRRLAVLSVLSIAGFSAADADAILRSLDDPAQEATR</sequence>
<dbReference type="PANTHER" id="PTHR30055">
    <property type="entry name" value="HTH-TYPE TRANSCRIPTIONAL REGULATOR RUTR"/>
    <property type="match status" value="1"/>
</dbReference>
<feature type="DNA-binding region" description="H-T-H motif" evidence="2">
    <location>
        <begin position="44"/>
        <end position="63"/>
    </location>
</feature>
<dbReference type="SUPFAM" id="SSF48498">
    <property type="entry name" value="Tetracyclin repressor-like, C-terminal domain"/>
    <property type="match status" value="1"/>
</dbReference>
<dbReference type="InterPro" id="IPR001647">
    <property type="entry name" value="HTH_TetR"/>
</dbReference>
<dbReference type="RefSeq" id="WP_344797464.1">
    <property type="nucleotide sequence ID" value="NZ_BAABAU010000004.1"/>
</dbReference>
<feature type="domain" description="HTH tetR-type" evidence="4">
    <location>
        <begin position="23"/>
        <end position="81"/>
    </location>
</feature>
<organism evidence="5 6">
    <name type="scientific">Frondihabitans peucedani</name>
    <dbReference type="NCBI Taxonomy" id="598626"/>
    <lineage>
        <taxon>Bacteria</taxon>
        <taxon>Bacillati</taxon>
        <taxon>Actinomycetota</taxon>
        <taxon>Actinomycetes</taxon>
        <taxon>Micrococcales</taxon>
        <taxon>Microbacteriaceae</taxon>
        <taxon>Frondihabitans</taxon>
    </lineage>
</organism>
<evidence type="ECO:0000313" key="6">
    <source>
        <dbReference type="Proteomes" id="UP001501594"/>
    </source>
</evidence>
<keyword evidence="6" id="KW-1185">Reference proteome</keyword>
<dbReference type="EMBL" id="BAABAU010000004">
    <property type="protein sequence ID" value="GAA4267296.1"/>
    <property type="molecule type" value="Genomic_DNA"/>
</dbReference>
<evidence type="ECO:0000256" key="2">
    <source>
        <dbReference type="PROSITE-ProRule" id="PRU00335"/>
    </source>
</evidence>
<dbReference type="SUPFAM" id="SSF46689">
    <property type="entry name" value="Homeodomain-like"/>
    <property type="match status" value="1"/>
</dbReference>
<feature type="region of interest" description="Disordered" evidence="3">
    <location>
        <begin position="1"/>
        <end position="23"/>
    </location>
</feature>
<accession>A0ABP8E5G2</accession>